<dbReference type="InterPro" id="IPR011006">
    <property type="entry name" value="CheY-like_superfamily"/>
</dbReference>
<keyword evidence="9 11" id="KW-0804">Transcription</keyword>
<dbReference type="SUPFAM" id="SSF52172">
    <property type="entry name" value="CheY-like"/>
    <property type="match status" value="1"/>
</dbReference>
<protein>
    <recommendedName>
        <fullName evidence="11">Two-component response regulator</fullName>
    </recommendedName>
</protein>
<gene>
    <name evidence="16" type="ORF">RJ641_025486</name>
</gene>
<keyword evidence="7 11" id="KW-0238">DNA-binding</keyword>
<evidence type="ECO:0000256" key="12">
    <source>
        <dbReference type="PROSITE-ProRule" id="PRU00169"/>
    </source>
</evidence>
<evidence type="ECO:0000259" key="14">
    <source>
        <dbReference type="PROSITE" id="PS50110"/>
    </source>
</evidence>
<evidence type="ECO:0000256" key="13">
    <source>
        <dbReference type="SAM" id="MobiDB-lite"/>
    </source>
</evidence>
<proteinExistence type="inferred from homology"/>
<comment type="similarity">
    <text evidence="2">Belongs to the ARR family. Type-B subfamily.</text>
</comment>
<comment type="caution">
    <text evidence="16">The sequence shown here is derived from an EMBL/GenBank/DDBJ whole genome shotgun (WGS) entry which is preliminary data.</text>
</comment>
<feature type="region of interest" description="Disordered" evidence="13">
    <location>
        <begin position="148"/>
        <end position="211"/>
    </location>
</feature>
<dbReference type="Pfam" id="PF00072">
    <property type="entry name" value="Response_reg"/>
    <property type="match status" value="1"/>
</dbReference>
<evidence type="ECO:0000256" key="11">
    <source>
        <dbReference type="PIRNR" id="PIRNR036392"/>
    </source>
</evidence>
<feature type="domain" description="HTH myb-type" evidence="15">
    <location>
        <begin position="205"/>
        <end position="264"/>
    </location>
</feature>
<dbReference type="GO" id="GO:0000160">
    <property type="term" value="P:phosphorelay signal transduction system"/>
    <property type="evidence" value="ECO:0007669"/>
    <property type="project" value="UniProtKB-KW"/>
</dbReference>
<dbReference type="SUPFAM" id="SSF46689">
    <property type="entry name" value="Homeodomain-like"/>
    <property type="match status" value="1"/>
</dbReference>
<evidence type="ECO:0000256" key="6">
    <source>
        <dbReference type="ARBA" id="ARBA00023015"/>
    </source>
</evidence>
<dbReference type="InterPro" id="IPR001789">
    <property type="entry name" value="Sig_transdc_resp-reg_receiver"/>
</dbReference>
<evidence type="ECO:0000256" key="9">
    <source>
        <dbReference type="ARBA" id="ARBA00023163"/>
    </source>
</evidence>
<organism evidence="16 17">
    <name type="scientific">Dillenia turbinata</name>
    <dbReference type="NCBI Taxonomy" id="194707"/>
    <lineage>
        <taxon>Eukaryota</taxon>
        <taxon>Viridiplantae</taxon>
        <taxon>Streptophyta</taxon>
        <taxon>Embryophyta</taxon>
        <taxon>Tracheophyta</taxon>
        <taxon>Spermatophyta</taxon>
        <taxon>Magnoliopsida</taxon>
        <taxon>eudicotyledons</taxon>
        <taxon>Gunneridae</taxon>
        <taxon>Pentapetalae</taxon>
        <taxon>Dilleniales</taxon>
        <taxon>Dilleniaceae</taxon>
        <taxon>Dillenia</taxon>
    </lineage>
</organism>
<keyword evidence="3 12" id="KW-0597">Phosphoprotein</keyword>
<dbReference type="SMART" id="SM00448">
    <property type="entry name" value="REC"/>
    <property type="match status" value="1"/>
</dbReference>
<evidence type="ECO:0000256" key="5">
    <source>
        <dbReference type="ARBA" id="ARBA00023012"/>
    </source>
</evidence>
<dbReference type="PANTHER" id="PTHR43874:SF205">
    <property type="entry name" value="TWO-COMPONENT RESPONSE REGULATOR ORR23"/>
    <property type="match status" value="1"/>
</dbReference>
<dbReference type="CDD" id="cd17584">
    <property type="entry name" value="REC_typeB_ARR-like"/>
    <property type="match status" value="1"/>
</dbReference>
<keyword evidence="17" id="KW-1185">Reference proteome</keyword>
<dbReference type="GO" id="GO:0009736">
    <property type="term" value="P:cytokinin-activated signaling pathway"/>
    <property type="evidence" value="ECO:0007669"/>
    <property type="project" value="UniProtKB-KW"/>
</dbReference>
<dbReference type="InterPro" id="IPR045279">
    <property type="entry name" value="ARR-like"/>
</dbReference>
<keyword evidence="4" id="KW-0932">Cytokinin signaling pathway</keyword>
<comment type="subcellular location">
    <subcellularLocation>
        <location evidence="1 11">Nucleus</location>
    </subcellularLocation>
</comment>
<dbReference type="InterPro" id="IPR017930">
    <property type="entry name" value="Myb_dom"/>
</dbReference>
<dbReference type="GO" id="GO:0003677">
    <property type="term" value="F:DNA binding"/>
    <property type="evidence" value="ECO:0007669"/>
    <property type="project" value="UniProtKB-KW"/>
</dbReference>
<evidence type="ECO:0000256" key="2">
    <source>
        <dbReference type="ARBA" id="ARBA00006015"/>
    </source>
</evidence>
<sequence>MTVTHKSGTVVGGDTFGIGQMFPEGLRVLVVDDDNTCLKLLEALLRKCKYRVTLTNQAVEALRMLRDPNHVFDLILSDVHMPDMDGFKLLEIVGLEMDLPVIMMSGNSDPKMVMKGITHGACDYLVKPIRQEELQNIWQHVIRRKRAKESRKVNTEMAGQGTQESGQARGDNDRNVSCNRKRKEQDDEEEEDGDDNMQETEDTATQKRPRVVWSPELHRKFVTAVNQLGIDRAVPKKILDLMDVEGITRENVASHLQKYRLYLKRISLQQTNSQALLAGAPGMIQDNPHVRLSPMDGFGGFGLAGTRSLLNTDPALLSFAPGGMFGRLNSTANLCFRGLTPEMVQSNHAQNKRSIHQSVVLPAGQDVGILQGVPTALEPQRVPHNTGIAKPGEFNLLGEQRFFTDNLPNSRVSIGNSNNHLRLVENQQQRQENQSSPNMASLNPDPFLIGVNNSNTSDAARINENWDRTGVLSNFPLNSSPLDEPFNRSQPPPKICNFPFDFSSGSGLSVPVENSRGDMQLQPGLIGHMLQNTSHFPKQTEHKHDYSENSRAILNTRNSLVSGSSSIDPFGQSFEQMETMHSQGMDISLIGQLNGGGVSLDQQSEDDKPVMNTQMPSNEDYFLNQMMADGGFVASDAGSLEDLIADFQQFRGADRNW</sequence>
<dbReference type="InterPro" id="IPR006447">
    <property type="entry name" value="Myb_dom_plants"/>
</dbReference>
<evidence type="ECO:0000256" key="3">
    <source>
        <dbReference type="ARBA" id="ARBA00022553"/>
    </source>
</evidence>
<evidence type="ECO:0000256" key="4">
    <source>
        <dbReference type="ARBA" id="ARBA00022864"/>
    </source>
</evidence>
<dbReference type="PROSITE" id="PS50110">
    <property type="entry name" value="RESPONSE_REGULATORY"/>
    <property type="match status" value="1"/>
</dbReference>
<name>A0AAN8ZK40_9MAGN</name>
<evidence type="ECO:0000256" key="8">
    <source>
        <dbReference type="ARBA" id="ARBA00023159"/>
    </source>
</evidence>
<evidence type="ECO:0000313" key="16">
    <source>
        <dbReference type="EMBL" id="KAK6944384.1"/>
    </source>
</evidence>
<dbReference type="InterPro" id="IPR009057">
    <property type="entry name" value="Homeodomain-like_sf"/>
</dbReference>
<comment type="function">
    <text evidence="11">Transcriptional activator that binds specific DNA sequence.</text>
</comment>
<dbReference type="GO" id="GO:0003700">
    <property type="term" value="F:DNA-binding transcription factor activity"/>
    <property type="evidence" value="ECO:0007669"/>
    <property type="project" value="UniProtKB-UniRule"/>
</dbReference>
<keyword evidence="10 11" id="KW-0539">Nucleus</keyword>
<dbReference type="Gene3D" id="3.40.50.2300">
    <property type="match status" value="1"/>
</dbReference>
<evidence type="ECO:0000259" key="15">
    <source>
        <dbReference type="PROSITE" id="PS51294"/>
    </source>
</evidence>
<keyword evidence="8 11" id="KW-0010">Activator</keyword>
<keyword evidence="6 11" id="KW-0805">Transcription regulation</keyword>
<dbReference type="FunFam" id="1.10.10.60:FF:000007">
    <property type="entry name" value="Two-component response regulator"/>
    <property type="match status" value="1"/>
</dbReference>
<dbReference type="PANTHER" id="PTHR43874">
    <property type="entry name" value="TWO-COMPONENT RESPONSE REGULATOR"/>
    <property type="match status" value="1"/>
</dbReference>
<accession>A0AAN8ZK40</accession>
<feature type="compositionally biased region" description="Acidic residues" evidence="13">
    <location>
        <begin position="186"/>
        <end position="202"/>
    </location>
</feature>
<dbReference type="Gene3D" id="1.10.10.60">
    <property type="entry name" value="Homeodomain-like"/>
    <property type="match status" value="1"/>
</dbReference>
<dbReference type="Pfam" id="PF00249">
    <property type="entry name" value="Myb_DNA-binding"/>
    <property type="match status" value="1"/>
</dbReference>
<evidence type="ECO:0000256" key="7">
    <source>
        <dbReference type="ARBA" id="ARBA00023125"/>
    </source>
</evidence>
<dbReference type="GO" id="GO:0005634">
    <property type="term" value="C:nucleus"/>
    <property type="evidence" value="ECO:0007669"/>
    <property type="project" value="UniProtKB-SubCell"/>
</dbReference>
<dbReference type="InterPro" id="IPR017053">
    <property type="entry name" value="Response_reg_B-typ_pln"/>
</dbReference>
<dbReference type="PROSITE" id="PS51294">
    <property type="entry name" value="HTH_MYB"/>
    <property type="match status" value="1"/>
</dbReference>
<feature type="modified residue" description="4-aspartylphosphate" evidence="12">
    <location>
        <position position="78"/>
    </location>
</feature>
<dbReference type="PIRSF" id="PIRSF036392">
    <property type="entry name" value="RR_ARR_type-B"/>
    <property type="match status" value="1"/>
</dbReference>
<dbReference type="Proteomes" id="UP001370490">
    <property type="component" value="Unassembled WGS sequence"/>
</dbReference>
<feature type="domain" description="Response regulatory" evidence="14">
    <location>
        <begin position="27"/>
        <end position="142"/>
    </location>
</feature>
<evidence type="ECO:0000313" key="17">
    <source>
        <dbReference type="Proteomes" id="UP001370490"/>
    </source>
</evidence>
<reference evidence="16 17" key="1">
    <citation type="submission" date="2023-12" db="EMBL/GenBank/DDBJ databases">
        <title>A high-quality genome assembly for Dillenia turbinata (Dilleniales).</title>
        <authorList>
            <person name="Chanderbali A."/>
        </authorList>
    </citation>
    <scope>NUCLEOTIDE SEQUENCE [LARGE SCALE GENOMIC DNA]</scope>
    <source>
        <strain evidence="16">LSX21</strain>
        <tissue evidence="16">Leaf</tissue>
    </source>
</reference>
<evidence type="ECO:0000256" key="1">
    <source>
        <dbReference type="ARBA" id="ARBA00004123"/>
    </source>
</evidence>
<keyword evidence="5 11" id="KW-0902">Two-component regulatory system</keyword>
<evidence type="ECO:0000256" key="10">
    <source>
        <dbReference type="ARBA" id="ARBA00023242"/>
    </source>
</evidence>
<dbReference type="EMBL" id="JBAMMX010000003">
    <property type="protein sequence ID" value="KAK6944384.1"/>
    <property type="molecule type" value="Genomic_DNA"/>
</dbReference>
<dbReference type="NCBIfam" id="TIGR01557">
    <property type="entry name" value="myb_SHAQKYF"/>
    <property type="match status" value="1"/>
</dbReference>
<dbReference type="AlphaFoldDB" id="A0AAN8ZK40"/>
<dbReference type="InterPro" id="IPR001005">
    <property type="entry name" value="SANT/Myb"/>
</dbReference>